<evidence type="ECO:0000256" key="2">
    <source>
        <dbReference type="PROSITE-ProRule" id="PRU00409"/>
    </source>
</evidence>
<organism evidence="4 5">
    <name type="scientific">Solemya velum gill symbiont</name>
    <dbReference type="NCBI Taxonomy" id="2340"/>
    <lineage>
        <taxon>Bacteria</taxon>
        <taxon>Pseudomonadati</taxon>
        <taxon>Pseudomonadota</taxon>
        <taxon>Gammaproteobacteria</taxon>
        <taxon>sulfur-oxidizing symbionts</taxon>
    </lineage>
</organism>
<dbReference type="PANTHER" id="PTHR23135:SF18">
    <property type="entry name" value="CYANOPHYCIN SYNTHETASE"/>
    <property type="match status" value="1"/>
</dbReference>
<evidence type="ECO:0000256" key="1">
    <source>
        <dbReference type="ARBA" id="ARBA00022598"/>
    </source>
</evidence>
<dbReference type="PANTHER" id="PTHR23135">
    <property type="entry name" value="MUR LIGASE FAMILY MEMBER"/>
    <property type="match status" value="1"/>
</dbReference>
<dbReference type="InterPro" id="IPR011761">
    <property type="entry name" value="ATP-grasp"/>
</dbReference>
<comment type="caution">
    <text evidence="4">The sequence shown here is derived from an EMBL/GenBank/DDBJ whole genome shotgun (WGS) entry which is preliminary data.</text>
</comment>
<dbReference type="Pfam" id="PF08443">
    <property type="entry name" value="RimK"/>
    <property type="match status" value="1"/>
</dbReference>
<dbReference type="Proteomes" id="UP000030856">
    <property type="component" value="Unassembled WGS sequence"/>
</dbReference>
<dbReference type="Gene3D" id="3.90.190.20">
    <property type="entry name" value="Mur ligase, C-terminal domain"/>
    <property type="match status" value="1"/>
</dbReference>
<dbReference type="InterPro" id="IPR013651">
    <property type="entry name" value="ATP-grasp_RimK-type"/>
</dbReference>
<dbReference type="GO" id="GO:0005524">
    <property type="term" value="F:ATP binding"/>
    <property type="evidence" value="ECO:0007669"/>
    <property type="project" value="UniProtKB-UniRule"/>
</dbReference>
<protein>
    <submittedName>
        <fullName evidence="4">UDP-N-acetylmuramyl tripeptide synthase</fullName>
    </submittedName>
</protein>
<dbReference type="PATRIC" id="fig|2340.3.peg.1801"/>
<dbReference type="InterPro" id="IPR013221">
    <property type="entry name" value="Mur_ligase_cen"/>
</dbReference>
<dbReference type="Gene3D" id="3.40.1190.10">
    <property type="entry name" value="Mur-like, catalytic domain"/>
    <property type="match status" value="1"/>
</dbReference>
<feature type="domain" description="ATP-grasp" evidence="3">
    <location>
        <begin position="221"/>
        <end position="474"/>
    </location>
</feature>
<dbReference type="AlphaFoldDB" id="A0A0B0H4N3"/>
<proteinExistence type="predicted"/>
<dbReference type="GO" id="GO:0008716">
    <property type="term" value="F:D-alanine-D-alanine ligase activity"/>
    <property type="evidence" value="ECO:0007669"/>
    <property type="project" value="InterPro"/>
</dbReference>
<dbReference type="Pfam" id="PF08245">
    <property type="entry name" value="Mur_ligase_M"/>
    <property type="match status" value="1"/>
</dbReference>
<gene>
    <name evidence="4" type="ORF">JV46_05630</name>
</gene>
<dbReference type="InterPro" id="IPR036615">
    <property type="entry name" value="Mur_ligase_C_dom_sf"/>
</dbReference>
<dbReference type="EMBL" id="JRAA01000002">
    <property type="protein sequence ID" value="KHF25173.1"/>
    <property type="molecule type" value="Genomic_DNA"/>
</dbReference>
<name>A0A0B0H4N3_SOVGS</name>
<sequence length="873" mass="96036">MKVSELRFFVGVNLYLDNQVCRLRLEADQPGESVVTPVPAILLRRWMQVFPQLQEVLETINPVGVESSHAGHVLFSLIEMAAAELGWMLTYKKVVSLPDRGGLDLLFSYEERQVTTLTVNYAQEVLKRLTEAKEVDREALASIMNREHKLFLQKAVPLSRNIDTRYLYQSARERDIPITMGLSPDSLILGQGRYQKRLWKKTTPGTSWVAFHLAQYKPHANIELRRVGLPVADQVVVNNRETVPRAARQLGFPLVAKPSTTDMGIGITIGIQDERSLLTAFDTAKQHSPMVLLENFIDGDEYRLLVINGKFVAAAHRISAHVTGDGRHTIRELVNMLHRDPRRGVGKQSVLGRIELDQEAEAVLAKAGYTIDGIPPAGKQVFLRGTSNLSRGGTCVDVTSDVHPDNQEMALLAAKVIGLDIAGIDYITTDITRSWKETGGKICEINPSPGLRMHHSPTEGEPHDVAGPIFEMLFPAGEPSRIPVAVVTGSNGKTTTTRMSTHILRHSGGCVGMTSTSGVYVDDELVHRGDLSGGSAAQQLLIDPRIDAAVLEIARGAILKWGTGIDSCDVMAVTNVADEHIGELGVQSREEMAKVKGLLVELARKMVILGADDPLTAALSKRSRADRVCYFSMMEENPLVAEHIASGHPALRLEQVDSELWMVLYDNSMRHPLLAVTDLPASLGGAALYNIENAMCAAAIAYGLDQELESIVESLGTFQCDASDNPGRMTTIDGFPFRVVVDHCLNPSALAAVEPAVRKIDGDRRFLVYSMTGNRRDADYSKAMQVVAGDYDEYHLYTTDHYLRNRTAGELTDLLTRGLLDEGVSRQAIFVHASEDDAVTSVLGRAGEDDLVFISSWNYEMTFQHVKKFIQTG</sequence>
<dbReference type="Pfam" id="PF02875">
    <property type="entry name" value="Mur_ligase_C"/>
    <property type="match status" value="1"/>
</dbReference>
<dbReference type="OrthoDB" id="9803907at2"/>
<evidence type="ECO:0000313" key="5">
    <source>
        <dbReference type="Proteomes" id="UP000030856"/>
    </source>
</evidence>
<dbReference type="STRING" id="2340.JV46_05630"/>
<evidence type="ECO:0000313" key="4">
    <source>
        <dbReference type="EMBL" id="KHF25173.1"/>
    </source>
</evidence>
<keyword evidence="5" id="KW-1185">Reference proteome</keyword>
<dbReference type="Gene3D" id="3.30.470.20">
    <property type="entry name" value="ATP-grasp fold, B domain"/>
    <property type="match status" value="2"/>
</dbReference>
<dbReference type="SUPFAM" id="SSF56059">
    <property type="entry name" value="Glutathione synthetase ATP-binding domain-like"/>
    <property type="match status" value="1"/>
</dbReference>
<dbReference type="RefSeq" id="WP_052132214.1">
    <property type="nucleotide sequence ID" value="NZ_JRAA01000002.1"/>
</dbReference>
<dbReference type="eggNOG" id="COG0189">
    <property type="taxonomic scope" value="Bacteria"/>
</dbReference>
<reference evidence="4 5" key="1">
    <citation type="journal article" date="2014" name="BMC Genomics">
        <title>The genome of the intracellular bacterium of the coastal bivalve, Solemya velum: a blueprint for thriving in and out of symbiosis.</title>
        <authorList>
            <person name="Dmytrenko O."/>
            <person name="Russell S.L."/>
            <person name="Loo W.T."/>
            <person name="Fontanez K.M."/>
            <person name="Liao L."/>
            <person name="Roeselers G."/>
            <person name="Sharma R."/>
            <person name="Stewart F.J."/>
            <person name="Newton I.L."/>
            <person name="Woyke T."/>
            <person name="Wu D."/>
            <person name="Lang J.M."/>
            <person name="Eisen J.A."/>
            <person name="Cavanaugh C.M."/>
        </authorList>
    </citation>
    <scope>NUCLEOTIDE SEQUENCE [LARGE SCALE GENOMIC DNA]</scope>
    <source>
        <strain evidence="4 5">WH</strain>
    </source>
</reference>
<dbReference type="SUPFAM" id="SSF53623">
    <property type="entry name" value="MurD-like peptide ligases, catalytic domain"/>
    <property type="match status" value="1"/>
</dbReference>
<dbReference type="InterPro" id="IPR004101">
    <property type="entry name" value="Mur_ligase_C"/>
</dbReference>
<keyword evidence="1" id="KW-0436">Ligase</keyword>
<dbReference type="GO" id="GO:0046872">
    <property type="term" value="F:metal ion binding"/>
    <property type="evidence" value="ECO:0007669"/>
    <property type="project" value="InterPro"/>
</dbReference>
<dbReference type="Pfam" id="PF07478">
    <property type="entry name" value="Dala_Dala_lig_C"/>
    <property type="match status" value="1"/>
</dbReference>
<keyword evidence="2" id="KW-0547">Nucleotide-binding</keyword>
<dbReference type="SUPFAM" id="SSF53244">
    <property type="entry name" value="MurD-like peptide ligases, peptide-binding domain"/>
    <property type="match status" value="1"/>
</dbReference>
<evidence type="ECO:0000259" key="3">
    <source>
        <dbReference type="PROSITE" id="PS50975"/>
    </source>
</evidence>
<dbReference type="InterPro" id="IPR036565">
    <property type="entry name" value="Mur-like_cat_sf"/>
</dbReference>
<dbReference type="PROSITE" id="PS50975">
    <property type="entry name" value="ATP_GRASP"/>
    <property type="match status" value="1"/>
</dbReference>
<accession>A0A0B0H4N3</accession>
<dbReference type="InterPro" id="IPR011095">
    <property type="entry name" value="Dala_Dala_lig_C"/>
</dbReference>
<dbReference type="eggNOG" id="COG0769">
    <property type="taxonomic scope" value="Bacteria"/>
</dbReference>
<keyword evidence="2" id="KW-0067">ATP-binding</keyword>